<evidence type="ECO:0000256" key="4">
    <source>
        <dbReference type="ARBA" id="ARBA00023002"/>
    </source>
</evidence>
<dbReference type="Proteomes" id="UP000645217">
    <property type="component" value="Unassembled WGS sequence"/>
</dbReference>
<feature type="domain" description="Nitrite/Sulfite reductase ferredoxin-like" evidence="8">
    <location>
        <begin position="120"/>
        <end position="167"/>
    </location>
</feature>
<proteinExistence type="predicted"/>
<evidence type="ECO:0000256" key="1">
    <source>
        <dbReference type="ARBA" id="ARBA00022485"/>
    </source>
</evidence>
<keyword evidence="3" id="KW-0479">Metal-binding</keyword>
<keyword evidence="4" id="KW-0560">Oxidoreductase</keyword>
<evidence type="ECO:0000256" key="2">
    <source>
        <dbReference type="ARBA" id="ARBA00022617"/>
    </source>
</evidence>
<dbReference type="EMBL" id="BMNT01000030">
    <property type="protein sequence ID" value="GGL02551.1"/>
    <property type="molecule type" value="Genomic_DNA"/>
</dbReference>
<feature type="region of interest" description="Disordered" evidence="7">
    <location>
        <begin position="416"/>
        <end position="449"/>
    </location>
</feature>
<comment type="caution">
    <text evidence="9">The sequence shown here is derived from an EMBL/GenBank/DDBJ whole genome shotgun (WGS) entry which is preliminary data.</text>
</comment>
<evidence type="ECO:0000256" key="3">
    <source>
        <dbReference type="ARBA" id="ARBA00022723"/>
    </source>
</evidence>
<dbReference type="InterPro" id="IPR036136">
    <property type="entry name" value="Nit/Sulf_reduc_fer-like_dom_sf"/>
</dbReference>
<gene>
    <name evidence="9" type="ORF">GCM10007964_50760</name>
</gene>
<evidence type="ECO:0000256" key="6">
    <source>
        <dbReference type="ARBA" id="ARBA00023014"/>
    </source>
</evidence>
<dbReference type="GO" id="GO:0051539">
    <property type="term" value="F:4 iron, 4 sulfur cluster binding"/>
    <property type="evidence" value="ECO:0007669"/>
    <property type="project" value="UniProtKB-KW"/>
</dbReference>
<protein>
    <recommendedName>
        <fullName evidence="8">Nitrite/Sulfite reductase ferredoxin-like domain-containing protein</fullName>
    </recommendedName>
</protein>
<dbReference type="Gene3D" id="3.90.480.20">
    <property type="match status" value="1"/>
</dbReference>
<reference evidence="9" key="2">
    <citation type="submission" date="2020-09" db="EMBL/GenBank/DDBJ databases">
        <authorList>
            <person name="Sun Q."/>
            <person name="Ohkuma M."/>
        </authorList>
    </citation>
    <scope>NUCLEOTIDE SEQUENCE</scope>
    <source>
        <strain evidence="9">JCM 13064</strain>
    </source>
</reference>
<feature type="region of interest" description="Disordered" evidence="7">
    <location>
        <begin position="1"/>
        <end position="106"/>
    </location>
</feature>
<evidence type="ECO:0000259" key="8">
    <source>
        <dbReference type="Pfam" id="PF03460"/>
    </source>
</evidence>
<feature type="region of interest" description="Disordered" evidence="7">
    <location>
        <begin position="561"/>
        <end position="607"/>
    </location>
</feature>
<keyword evidence="6" id="KW-0411">Iron-sulfur</keyword>
<organism evidence="9 10">
    <name type="scientific">Sphaerisporangium melleum</name>
    <dbReference type="NCBI Taxonomy" id="321316"/>
    <lineage>
        <taxon>Bacteria</taxon>
        <taxon>Bacillati</taxon>
        <taxon>Actinomycetota</taxon>
        <taxon>Actinomycetes</taxon>
        <taxon>Streptosporangiales</taxon>
        <taxon>Streptosporangiaceae</taxon>
        <taxon>Sphaerisporangium</taxon>
    </lineage>
</organism>
<keyword evidence="10" id="KW-1185">Reference proteome</keyword>
<dbReference type="SUPFAM" id="SSF55124">
    <property type="entry name" value="Nitrite/Sulfite reductase N-terminal domain-like"/>
    <property type="match status" value="2"/>
</dbReference>
<name>A0A917RE72_9ACTN</name>
<feature type="region of interest" description="Disordered" evidence="7">
    <location>
        <begin position="251"/>
        <end position="307"/>
    </location>
</feature>
<dbReference type="InterPro" id="IPR045854">
    <property type="entry name" value="NO2/SO3_Rdtase_4Fe4S_sf"/>
</dbReference>
<sequence length="676" mass="68702">MAADFSGPPVPDNVTDRHPAPDTAGHPAQPPPAGSSPIRHPAPDPTGLPAQARLSGSSPVRRSGPDATGLSAQAPLAGSSRRTSARETTRLPARPHAPARSQPDACPGALQTHAAADGAVARVRTPGGLLTADRLRVLADAATRWGSGVIELTSRANVQVRGLGEASERTFADRMAAAGLLPSATHERVRNILAGPLSGLDGRGVADVVPLVRALDAALLARPALAELPGRFLFALDDGRRDLLPLRADLTLLPAPPSPALPQYDRPAASDLENSRPTAEEPGGGGMSAVRPETGHTTAGDTGHAGNTWKAENELAATRHAPTGNELGPGGCVRDSEHGPGTAECVLLLAREDTGLRLRLTDAVPVMIAAAEAFLAERTAQGSGAWRIAELIDGPARITARLTTGTAGVTTLLTTGAPGGPTGPDTPPVAATGPGLGTERRAEGTDTWPGRLPGIVAMADERVALVVLAPLGRLDTAQAHAVADAADAGNGEVRLTPWRTLIIPGIARTGAAAWTSRLMSAGLVTDPASPWTGVTACTGRPGCAKSLADVRSDAILATLHPRPAAGPAQPPAFPRVPPPAVSAPPTVPQATHAGGEATGSADATGAAQGRLATGHRPFPVHWAGCERRCGRPAGSAVLVTATGDGYRVESATTSEHHTTLPATATAIVRARTGDHQ</sequence>
<evidence type="ECO:0000313" key="10">
    <source>
        <dbReference type="Proteomes" id="UP000645217"/>
    </source>
</evidence>
<dbReference type="InterPro" id="IPR005117">
    <property type="entry name" value="NiRdtase/SiRdtase_haem-b_fer"/>
</dbReference>
<reference evidence="9" key="1">
    <citation type="journal article" date="2014" name="Int. J. Syst. Evol. Microbiol.">
        <title>Complete genome sequence of Corynebacterium casei LMG S-19264T (=DSM 44701T), isolated from a smear-ripened cheese.</title>
        <authorList>
            <consortium name="US DOE Joint Genome Institute (JGI-PGF)"/>
            <person name="Walter F."/>
            <person name="Albersmeier A."/>
            <person name="Kalinowski J."/>
            <person name="Ruckert C."/>
        </authorList>
    </citation>
    <scope>NUCLEOTIDE SEQUENCE</scope>
    <source>
        <strain evidence="9">JCM 13064</strain>
    </source>
</reference>
<dbReference type="GO" id="GO:0046872">
    <property type="term" value="F:metal ion binding"/>
    <property type="evidence" value="ECO:0007669"/>
    <property type="project" value="UniProtKB-KW"/>
</dbReference>
<dbReference type="RefSeq" id="WP_189165547.1">
    <property type="nucleotide sequence ID" value="NZ_BMNT01000030.1"/>
</dbReference>
<evidence type="ECO:0000313" key="9">
    <source>
        <dbReference type="EMBL" id="GGL02551.1"/>
    </source>
</evidence>
<keyword evidence="2" id="KW-0349">Heme</keyword>
<dbReference type="PANTHER" id="PTHR32439:SF9">
    <property type="entry name" value="BLR3264 PROTEIN"/>
    <property type="match status" value="1"/>
</dbReference>
<dbReference type="Gene3D" id="3.30.413.10">
    <property type="entry name" value="Sulfite Reductase Hemoprotein, domain 1"/>
    <property type="match status" value="1"/>
</dbReference>
<keyword evidence="1" id="KW-0004">4Fe-4S</keyword>
<dbReference type="Pfam" id="PF03460">
    <property type="entry name" value="NIR_SIR_ferr"/>
    <property type="match status" value="2"/>
</dbReference>
<feature type="domain" description="Nitrite/Sulfite reductase ferredoxin-like" evidence="8">
    <location>
        <begin position="463"/>
        <end position="517"/>
    </location>
</feature>
<dbReference type="Gene3D" id="3.90.480.10">
    <property type="entry name" value="Sulfite Reductase Hemoprotein,Domain 2"/>
    <property type="match status" value="1"/>
</dbReference>
<dbReference type="GO" id="GO:0016491">
    <property type="term" value="F:oxidoreductase activity"/>
    <property type="evidence" value="ECO:0007669"/>
    <property type="project" value="UniProtKB-KW"/>
</dbReference>
<accession>A0A917RE72</accession>
<feature type="compositionally biased region" description="Low complexity" evidence="7">
    <location>
        <begin position="295"/>
        <end position="306"/>
    </location>
</feature>
<dbReference type="PANTHER" id="PTHR32439">
    <property type="entry name" value="FERREDOXIN--NITRITE REDUCTASE, CHLOROPLASTIC"/>
    <property type="match status" value="1"/>
</dbReference>
<dbReference type="InterPro" id="IPR051329">
    <property type="entry name" value="NIR_SIR_4Fe-4S"/>
</dbReference>
<evidence type="ECO:0000256" key="7">
    <source>
        <dbReference type="SAM" id="MobiDB-lite"/>
    </source>
</evidence>
<evidence type="ECO:0000256" key="5">
    <source>
        <dbReference type="ARBA" id="ARBA00023004"/>
    </source>
</evidence>
<feature type="compositionally biased region" description="Pro residues" evidence="7">
    <location>
        <begin position="568"/>
        <end position="587"/>
    </location>
</feature>
<dbReference type="SUPFAM" id="SSF56014">
    <property type="entry name" value="Nitrite and sulphite reductase 4Fe-4S domain-like"/>
    <property type="match status" value="1"/>
</dbReference>
<dbReference type="AlphaFoldDB" id="A0A917RE72"/>
<keyword evidence="5" id="KW-0408">Iron</keyword>